<dbReference type="GO" id="GO:0003677">
    <property type="term" value="F:DNA binding"/>
    <property type="evidence" value="ECO:0007669"/>
    <property type="project" value="UniProtKB-KW"/>
</dbReference>
<dbReference type="KEGG" id="acis:CBP35_17185"/>
<dbReference type="Pfam" id="PF22679">
    <property type="entry name" value="T1R_D3-like"/>
    <property type="match status" value="1"/>
</dbReference>
<feature type="domain" description="Helicase ATP-binding" evidence="1">
    <location>
        <begin position="276"/>
        <end position="516"/>
    </location>
</feature>
<dbReference type="Pfam" id="PF04313">
    <property type="entry name" value="HSDR_N"/>
    <property type="match status" value="1"/>
</dbReference>
<dbReference type="Proteomes" id="UP000194440">
    <property type="component" value="Chromosome"/>
</dbReference>
<proteinExistence type="predicted"/>
<dbReference type="EMBL" id="CP021366">
    <property type="protein sequence ID" value="ART57752.1"/>
    <property type="molecule type" value="Genomic_DNA"/>
</dbReference>
<reference evidence="2" key="1">
    <citation type="submission" date="2017-05" db="EMBL/GenBank/DDBJ databases">
        <title>Polyphasic characterization of four soil-derived phenanthrene-degrading Acidovorax strains and proposal of Acidovorax phenanthrenivorans sp. nov.</title>
        <authorList>
            <person name="Singleton D."/>
            <person name="Lee J."/>
            <person name="Dickey A.N."/>
            <person name="Stroud A."/>
            <person name="Scholl E.H."/>
            <person name="Wright F.A."/>
            <person name="Aitken M.D."/>
        </authorList>
    </citation>
    <scope>NUCLEOTIDE SEQUENCE</scope>
    <source>
        <strain evidence="2">P4</strain>
    </source>
</reference>
<protein>
    <submittedName>
        <fullName evidence="2">Type I restriction endonuclease subunit R</fullName>
    </submittedName>
</protein>
<dbReference type="InterPro" id="IPR014001">
    <property type="entry name" value="Helicase_ATP-bd"/>
</dbReference>
<name>A0A240U9M6_9BURK</name>
<dbReference type="Gene3D" id="3.90.1570.50">
    <property type="match status" value="1"/>
</dbReference>
<organism evidence="2 3">
    <name type="scientific">Acidovorax carolinensis</name>
    <dbReference type="NCBI Taxonomy" id="553814"/>
    <lineage>
        <taxon>Bacteria</taxon>
        <taxon>Pseudomonadati</taxon>
        <taxon>Pseudomonadota</taxon>
        <taxon>Betaproteobacteria</taxon>
        <taxon>Burkholderiales</taxon>
        <taxon>Comamonadaceae</taxon>
        <taxon>Acidovorax</taxon>
    </lineage>
</organism>
<gene>
    <name evidence="2" type="ORF">CBP36_01755</name>
</gene>
<dbReference type="GO" id="GO:0009307">
    <property type="term" value="P:DNA restriction-modification system"/>
    <property type="evidence" value="ECO:0007669"/>
    <property type="project" value="UniProtKB-KW"/>
</dbReference>
<dbReference type="PANTHER" id="PTHR42927:SF1">
    <property type="entry name" value="HELICASE SUPERFAMILY 1 AND 2 DOMAIN-CONTAINING PROTEIN"/>
    <property type="match status" value="1"/>
</dbReference>
<dbReference type="AlphaFoldDB" id="A0A240U9M6"/>
<evidence type="ECO:0000313" key="3">
    <source>
        <dbReference type="Proteomes" id="UP000194440"/>
    </source>
</evidence>
<keyword evidence="2" id="KW-0255">Endonuclease</keyword>
<keyword evidence="2" id="KW-0378">Hydrolase</keyword>
<dbReference type="InterPro" id="IPR055180">
    <property type="entry name" value="HsdR_RecA-like_helicase_dom_2"/>
</dbReference>
<evidence type="ECO:0000259" key="1">
    <source>
        <dbReference type="SMART" id="SM00487"/>
    </source>
</evidence>
<dbReference type="InterPro" id="IPR040980">
    <property type="entry name" value="SWI2_SNF2"/>
</dbReference>
<dbReference type="InterPro" id="IPR027417">
    <property type="entry name" value="P-loop_NTPase"/>
</dbReference>
<dbReference type="GO" id="GO:0005524">
    <property type="term" value="F:ATP binding"/>
    <property type="evidence" value="ECO:0007669"/>
    <property type="project" value="UniProtKB-KW"/>
</dbReference>
<sequence length="1054" mass="116300">MSLHNEIAFETDICNHLAAQGWLYSEPGTEGDASGYDTPRALYPADLLAWVQATQPQAWEALVKNHGAAAPAMLLDRLRKALDDRGTLEVLRVGIDLLGLKSPLKLAQFKPALAMNPDLQARYAANRLRVVRQCRTGHDDVIDLVLFLNGIPVATAELKTDFTQDMNAAVDQYRFDRIPKPKGKPFAEPLLDFPRGALVHFAVSNRTVMMATRLLGPATRFLPFNQGDHGGAGNPPNPAGHRTAYLWEQVWQRDSWLEIIGRYLVTQRDSKKKVTGFIFPRYHQLDATRKLQAAVLAEGAGHKYLIQHSAGSGKTNSIAWTAHFLADLHDAQNHKLFDSVLVVSDRNVLDAQLQEAIFDFERTKGVVATIKGDAGSKSGELAEALGGGKKIVVCTIQTFPFALKAVQELAATQGKRFAVIADEAHSSQTGEAASKLKQLLSAEELKDLADGGEVGTEDLLAAQMAARASNGRADTGITYVAFTATPKAKTLELFGRRPQPDQPAGPGNLPAPFHIYSMRQAIEEGFILDVLKNYTPYKLAFKLANNGKEWDEKEVERNEAMKGLMRWVRLHPYNISQKVAVVVEHFRENVQPLLDGHAKAMVVVGSRQEAVRWQLAIQNYIQDNGYPLGALVAFSGEVNDPQSLPDPVSENSTALNPNLKGRDMREAFATDEYQILLVANKFQTGFDQPLLCGMYVDKRLGGIQAVQTLSRLNRAYSGPFGLKDTTYILDFVNEPDDVLAAFKTYYETAELAGVTDPHLVYDLRAKLDASGHYDEFEVERVVLAEMNPKATQAMLVAAIEPVADRLLKRYKAARQNLQDAEASTIPDGPAAQAAKDELAALTLFKRDLGTFVRVYAFLGQVFDYGNTAIEKRAIFFKRLLPLLDFGREREGVDLSKVVLTHHRLKEQGQRSLALHDTDGDYKLQPLTDTGAGAVQDKMKVLLSEIVAKVNDLFDGELSDDDRLVYVNHVKGKLLESDILVQQASNNSKGQFDNSPDLDSALTDAIIDAFDAYTTMSKQALDSERVRSGLKAILLGPAQLYEVLRERGGNRFNAQ</sequence>
<dbReference type="Gene3D" id="3.40.50.300">
    <property type="entry name" value="P-loop containing nucleotide triphosphate hydrolases"/>
    <property type="match status" value="2"/>
</dbReference>
<dbReference type="PANTHER" id="PTHR42927">
    <property type="entry name" value="HELICASE SUPERFAMILY 1 AND 2 DOMAIN-CONTAINING PROTEIN"/>
    <property type="match status" value="1"/>
</dbReference>
<dbReference type="RefSeq" id="WP_086926347.1">
    <property type="nucleotide sequence ID" value="NZ_CP021362.1"/>
</dbReference>
<dbReference type="SUPFAM" id="SSF52540">
    <property type="entry name" value="P-loop containing nucleoside triphosphate hydrolases"/>
    <property type="match status" value="1"/>
</dbReference>
<keyword evidence="2" id="KW-0540">Nuclease</keyword>
<dbReference type="InterPro" id="IPR007409">
    <property type="entry name" value="Restrct_endonuc_type1_HsdR_N"/>
</dbReference>
<evidence type="ECO:0000313" key="2">
    <source>
        <dbReference type="EMBL" id="ART57752.1"/>
    </source>
</evidence>
<accession>A0A240U9M6</accession>
<dbReference type="SMART" id="SM00487">
    <property type="entry name" value="DEXDc"/>
    <property type="match status" value="1"/>
</dbReference>
<dbReference type="OrthoDB" id="9758243at2"/>
<dbReference type="KEGG" id="acip:CBP36_01755"/>
<dbReference type="REBASE" id="202815">
    <property type="entry name" value="AspP4ORF1735P"/>
</dbReference>
<dbReference type="Pfam" id="PF18766">
    <property type="entry name" value="SWI2_SNF2"/>
    <property type="match status" value="1"/>
</dbReference>
<keyword evidence="3" id="KW-1185">Reference proteome</keyword>
<dbReference type="GO" id="GO:0009035">
    <property type="term" value="F:type I site-specific deoxyribonuclease activity"/>
    <property type="evidence" value="ECO:0007669"/>
    <property type="project" value="UniProtKB-EC"/>
</dbReference>